<dbReference type="AlphaFoldDB" id="A0A1S6U5J6"/>
<reference evidence="3" key="1">
    <citation type="submission" date="2016-09" db="EMBL/GenBank/DDBJ databases">
        <title>Comparative genomics of the Campylobacter concisus group.</title>
        <authorList>
            <person name="Miller W.G."/>
            <person name="Yee E."/>
            <person name="Chapman M.H."/>
            <person name="Huynh S."/>
            <person name="Bono J.L."/>
            <person name="On S.L.W."/>
            <person name="StLeger J."/>
            <person name="Foster G."/>
            <person name="Parker C.T."/>
        </authorList>
    </citation>
    <scope>NUCLEOTIDE SEQUENCE [LARGE SCALE GENOMIC DNA]</scope>
    <source>
        <strain evidence="3">RM18021</strain>
    </source>
</reference>
<name>A0A1S6U5J6_9BACT</name>
<gene>
    <name evidence="2" type="ORF">CPIN18021_0143</name>
</gene>
<dbReference type="EMBL" id="CP017258">
    <property type="protein sequence ID" value="AQW87004.1"/>
    <property type="molecule type" value="Genomic_DNA"/>
</dbReference>
<protein>
    <recommendedName>
        <fullName evidence="4">Periplasmic protein</fullName>
    </recommendedName>
</protein>
<dbReference type="RefSeq" id="WP_078424172.1">
    <property type="nucleotide sequence ID" value="NZ_CP017258.1"/>
</dbReference>
<sequence length="147" mass="17107">MKKTNRGNLFPLTYVFASFFGAAMIAGVFAYNNYRFSQYKFIDFSELLFYEQGDIFVPNNDEYMLVVYSSNQSNFSKFENNLNIKTIAIDIMQKKRENKSNISYISSDINTILKLLNTFNITSIPSSVKIVHQKNQIYKQDSKINKI</sequence>
<keyword evidence="1" id="KW-1133">Transmembrane helix</keyword>
<keyword evidence="1" id="KW-0812">Transmembrane</keyword>
<evidence type="ECO:0000313" key="2">
    <source>
        <dbReference type="EMBL" id="AQW87004.1"/>
    </source>
</evidence>
<dbReference type="Proteomes" id="UP000190868">
    <property type="component" value="Chromosome"/>
</dbReference>
<evidence type="ECO:0008006" key="4">
    <source>
        <dbReference type="Google" id="ProtNLM"/>
    </source>
</evidence>
<proteinExistence type="predicted"/>
<feature type="transmembrane region" description="Helical" evidence="1">
    <location>
        <begin position="12"/>
        <end position="31"/>
    </location>
</feature>
<evidence type="ECO:0000256" key="1">
    <source>
        <dbReference type="SAM" id="Phobius"/>
    </source>
</evidence>
<keyword evidence="3" id="KW-1185">Reference proteome</keyword>
<evidence type="ECO:0000313" key="3">
    <source>
        <dbReference type="Proteomes" id="UP000190868"/>
    </source>
</evidence>
<organism evidence="2 3">
    <name type="scientific">Campylobacter pinnipediorum subsp. caledonicus</name>
    <dbReference type="NCBI Taxonomy" id="1874362"/>
    <lineage>
        <taxon>Bacteria</taxon>
        <taxon>Pseudomonadati</taxon>
        <taxon>Campylobacterota</taxon>
        <taxon>Epsilonproteobacteria</taxon>
        <taxon>Campylobacterales</taxon>
        <taxon>Campylobacteraceae</taxon>
        <taxon>Campylobacter</taxon>
    </lineage>
</organism>
<keyword evidence="1" id="KW-0472">Membrane</keyword>
<accession>A0A1S6U5J6</accession>